<dbReference type="InterPro" id="IPR002018">
    <property type="entry name" value="CarbesteraseB"/>
</dbReference>
<evidence type="ECO:0000259" key="5">
    <source>
        <dbReference type="Pfam" id="PF00135"/>
    </source>
</evidence>
<evidence type="ECO:0000256" key="1">
    <source>
        <dbReference type="ARBA" id="ARBA00005964"/>
    </source>
</evidence>
<protein>
    <recommendedName>
        <fullName evidence="3">Carboxylic ester hydrolase</fullName>
        <ecNumber evidence="3">3.1.1.-</ecNumber>
    </recommendedName>
</protein>
<accession>A0A2S1P8Q2</accession>
<evidence type="ECO:0000256" key="2">
    <source>
        <dbReference type="ARBA" id="ARBA00022801"/>
    </source>
</evidence>
<dbReference type="InterPro" id="IPR050309">
    <property type="entry name" value="Type-B_Carboxylest/Lipase"/>
</dbReference>
<dbReference type="PROSITE" id="PS00122">
    <property type="entry name" value="CARBOXYLESTERASE_B_1"/>
    <property type="match status" value="1"/>
</dbReference>
<dbReference type="EMBL" id="MG891745">
    <property type="protein sequence ID" value="AWH12912.1"/>
    <property type="molecule type" value="Genomic_DNA"/>
</dbReference>
<dbReference type="InterPro" id="IPR029058">
    <property type="entry name" value="AB_hydrolase_fold"/>
</dbReference>
<evidence type="ECO:0000256" key="3">
    <source>
        <dbReference type="RuleBase" id="RU361235"/>
    </source>
</evidence>
<dbReference type="PANTHER" id="PTHR11559">
    <property type="entry name" value="CARBOXYLESTERASE"/>
    <property type="match status" value="1"/>
</dbReference>
<keyword evidence="2 3" id="KW-0378">Hydrolase</keyword>
<dbReference type="SUPFAM" id="SSF53474">
    <property type="entry name" value="alpha/beta-Hydrolases"/>
    <property type="match status" value="1"/>
</dbReference>
<dbReference type="AlphaFoldDB" id="A0A2S1P8Q2"/>
<sequence>MLPIETTSGPVRGFLDRGVPNWRGIPYGRVPGRFRPAVPAVAEGPVDAVRWGPVSWQVPMSSASRQHWSPLHADAVQHEDCLNLNIWSARPERPDPQPVLVWFHPGRHMVGGTMRTVDPWAYAARHDLVIVTANYRLGPWGWLSLADLDPAFSDSANLAVRDQLLMLRWVRDNISSFGGDPGNVTIFGLSTGGTDVATLLGVPSATGLFHRAAIYSGNAELSQSRDGAAGLARRFVSAAGTLADDAGGLVELSNVALRYTHAQTMRAGQVRYQAVVDGELIPRPPLPAIADRAESIPVLVSVTSEEAGILEIVEDGEAVDAKYSRLIGGADDATHAQKVRRLSDELYVRPAERLLAALDAQRRDAVGTAACWAQVFDYHPTVSHLAGYPRIADRAVHAADTASLFCDPAGPEGTDTDRAVAEREQSGLVRLARDGDPGWPAYTPEEPVARWIGPRATDGADLGPLPLTSSMEVPR</sequence>
<dbReference type="Gene3D" id="3.40.50.1820">
    <property type="entry name" value="alpha/beta hydrolase"/>
    <property type="match status" value="1"/>
</dbReference>
<dbReference type="InterPro" id="IPR019826">
    <property type="entry name" value="Carboxylesterase_B_AS"/>
</dbReference>
<name>A0A2S1P8Q2_STRSO</name>
<feature type="domain" description="Carboxylesterase type B" evidence="5">
    <location>
        <begin position="4"/>
        <end position="313"/>
    </location>
</feature>
<dbReference type="GO" id="GO:0016787">
    <property type="term" value="F:hydrolase activity"/>
    <property type="evidence" value="ECO:0007669"/>
    <property type="project" value="UniProtKB-KW"/>
</dbReference>
<proteinExistence type="inferred from homology"/>
<evidence type="ECO:0000313" key="6">
    <source>
        <dbReference type="EMBL" id="AWH12912.1"/>
    </source>
</evidence>
<comment type="similarity">
    <text evidence="1 3">Belongs to the type-B carboxylesterase/lipase family.</text>
</comment>
<evidence type="ECO:0000256" key="4">
    <source>
        <dbReference type="SAM" id="MobiDB-lite"/>
    </source>
</evidence>
<feature type="region of interest" description="Disordered" evidence="4">
    <location>
        <begin position="433"/>
        <end position="475"/>
    </location>
</feature>
<dbReference type="EC" id="3.1.1.-" evidence="3"/>
<organism evidence="6">
    <name type="scientific">Streptomyces seoulensis</name>
    <dbReference type="NCBI Taxonomy" id="73044"/>
    <lineage>
        <taxon>Bacteria</taxon>
        <taxon>Bacillati</taxon>
        <taxon>Actinomycetota</taxon>
        <taxon>Actinomycetes</taxon>
        <taxon>Kitasatosporales</taxon>
        <taxon>Streptomycetaceae</taxon>
        <taxon>Streptomyces</taxon>
    </lineage>
</organism>
<dbReference type="Pfam" id="PF00135">
    <property type="entry name" value="COesterase"/>
    <property type="match status" value="1"/>
</dbReference>
<reference evidence="6" key="1">
    <citation type="journal article" date="2018" name="Org. Lett.">
        <title>Discovery, Biosynthesis, and Heterologous Production of Streptoseomycin, an Anti-Microaerophilic Bacteria Macrodilactone.</title>
        <authorList>
            <person name="Zhang B."/>
            <person name="Wang K.B."/>
            <person name="Wang W."/>
            <person name="Bi S.F."/>
            <person name="Mei Y.N."/>
            <person name="Deng X.Z."/>
            <person name="Jiao R.H."/>
            <person name="Tan R.X."/>
            <person name="Ge H.M."/>
        </authorList>
    </citation>
    <scope>NUCLEOTIDE SEQUENCE</scope>
    <source>
        <strain evidence="6">A01</strain>
    </source>
</reference>